<dbReference type="OrthoDB" id="4079510at2"/>
<evidence type="ECO:0000313" key="2">
    <source>
        <dbReference type="Proteomes" id="UP000037251"/>
    </source>
</evidence>
<sequence length="285" mass="29814">MEYPWTTSIGVPHTVAVLSAAPGSGATLLTAAAGLLIDYAVGRVGQSVILMDADADAATDTDTETDGGGLTDLTRFWKTVSDAEVDGLLGFAQDRIGLAERSVLPYMRHVYTGSRRQDMALFALGPEDDLGGLPSDETLLPVVGAALTRLSELQGCLIVDCGAGRTSLTLEVCRRLEHIIVIGGPGPQGGEDTAGLLSWLTEHGLGAKVLGWVCNDPSGTHPGTASPAEAGPALMRLPYDRSAADTVALGRLPERTTSPLLQALCEQLLALWPDVLNDGSWGRDE</sequence>
<proteinExistence type="predicted"/>
<protein>
    <recommendedName>
        <fullName evidence="3">CobQ/CobB/MinD/ParA nucleotide binding domain-containing protein</fullName>
    </recommendedName>
</protein>
<accession>A0A0L8L8U1</accession>
<dbReference type="Proteomes" id="UP000037251">
    <property type="component" value="Unassembled WGS sequence"/>
</dbReference>
<comment type="caution">
    <text evidence="1">The sequence shown here is derived from an EMBL/GenBank/DDBJ whole genome shotgun (WGS) entry which is preliminary data.</text>
</comment>
<organism evidence="1 2">
    <name type="scientific">Streptomyces resistomycificus</name>
    <dbReference type="NCBI Taxonomy" id="67356"/>
    <lineage>
        <taxon>Bacteria</taxon>
        <taxon>Bacillati</taxon>
        <taxon>Actinomycetota</taxon>
        <taxon>Actinomycetes</taxon>
        <taxon>Kitasatosporales</taxon>
        <taxon>Streptomycetaceae</taxon>
        <taxon>Streptomyces</taxon>
        <taxon>Streptomyces aurantiacus group</taxon>
    </lineage>
</organism>
<evidence type="ECO:0008006" key="3">
    <source>
        <dbReference type="Google" id="ProtNLM"/>
    </source>
</evidence>
<dbReference type="Gene3D" id="3.40.50.300">
    <property type="entry name" value="P-loop containing nucleotide triphosphate hydrolases"/>
    <property type="match status" value="1"/>
</dbReference>
<dbReference type="PATRIC" id="fig|67356.5.peg.3900"/>
<name>A0A0L8L8U1_9ACTN</name>
<dbReference type="AlphaFoldDB" id="A0A0L8L8U1"/>
<dbReference type="RefSeq" id="WP_053191603.1">
    <property type="nucleotide sequence ID" value="NZ_KQ948989.1"/>
</dbReference>
<evidence type="ECO:0000313" key="1">
    <source>
        <dbReference type="EMBL" id="KOG34491.1"/>
    </source>
</evidence>
<dbReference type="InterPro" id="IPR027417">
    <property type="entry name" value="P-loop_NTPase"/>
</dbReference>
<dbReference type="STRING" id="67356.AQJ84_06785"/>
<keyword evidence="2" id="KW-1185">Reference proteome</keyword>
<dbReference type="EMBL" id="LGUS01000163">
    <property type="protein sequence ID" value="KOG34491.1"/>
    <property type="molecule type" value="Genomic_DNA"/>
</dbReference>
<gene>
    <name evidence="1" type="ORF">ADK37_18335</name>
</gene>
<dbReference type="eggNOG" id="ENOG50324M0">
    <property type="taxonomic scope" value="Bacteria"/>
</dbReference>
<reference evidence="2" key="1">
    <citation type="submission" date="2015-07" db="EMBL/GenBank/DDBJ databases">
        <authorList>
            <person name="Ju K.-S."/>
            <person name="Doroghazi J.R."/>
            <person name="Metcalf W.W."/>
        </authorList>
    </citation>
    <scope>NUCLEOTIDE SEQUENCE [LARGE SCALE GENOMIC DNA]</scope>
    <source>
        <strain evidence="2">NRRL 2290</strain>
    </source>
</reference>
<dbReference type="SUPFAM" id="SSF52540">
    <property type="entry name" value="P-loop containing nucleoside triphosphate hydrolases"/>
    <property type="match status" value="1"/>
</dbReference>